<dbReference type="PANTHER" id="PTHR21500">
    <property type="entry name" value="TUBULIN-SPECIFIC CHAPERONE A"/>
    <property type="match status" value="1"/>
</dbReference>
<comment type="caution">
    <text evidence="5">The sequence shown here is derived from an EMBL/GenBank/DDBJ whole genome shotgun (WGS) entry which is preliminary data.</text>
</comment>
<accession>A0A1Y1JCJ7</accession>
<feature type="coiled-coil region" evidence="4">
    <location>
        <begin position="18"/>
        <end position="52"/>
    </location>
</feature>
<dbReference type="GO" id="GO:0007021">
    <property type="term" value="P:tubulin complex assembly"/>
    <property type="evidence" value="ECO:0007669"/>
    <property type="project" value="UniProtKB-UniRule"/>
</dbReference>
<dbReference type="OMA" id="GISKKCT"/>
<evidence type="ECO:0000313" key="5">
    <source>
        <dbReference type="EMBL" id="GAW79085.1"/>
    </source>
</evidence>
<comment type="subcellular location">
    <subcellularLocation>
        <location evidence="3">Cytoplasm</location>
        <location evidence="3">Cytoskeleton</location>
    </subcellularLocation>
</comment>
<keyword evidence="3" id="KW-0963">Cytoplasm</keyword>
<dbReference type="GeneID" id="39745785"/>
<evidence type="ECO:0000256" key="4">
    <source>
        <dbReference type="SAM" id="Coils"/>
    </source>
</evidence>
<dbReference type="Pfam" id="PF02970">
    <property type="entry name" value="TBCA"/>
    <property type="match status" value="1"/>
</dbReference>
<sequence length="165" mass="19433">MENTAVHFRLLKINHGAVRRLFKELNYYEKEENELREKVNNLKNQNKTEMEIARAEEILQETVRVVPHIKTSLQSSVKKLCEIIHEHFSPILEISDKKVQFCAKFSEENLKQILSTHYEEFCKEVEDLNNTLAKVLLHMKEDDLPTCNPLHSRDPLIPHEECVDI</sequence>
<dbReference type="Gene3D" id="1.20.58.90">
    <property type="match status" value="1"/>
</dbReference>
<name>A0A1Y1JCJ7_PLAGO</name>
<dbReference type="EMBL" id="BDQF01000002">
    <property type="protein sequence ID" value="GAW79085.1"/>
    <property type="molecule type" value="Genomic_DNA"/>
</dbReference>
<dbReference type="GO" id="GO:0005874">
    <property type="term" value="C:microtubule"/>
    <property type="evidence" value="ECO:0007669"/>
    <property type="project" value="UniProtKB-KW"/>
</dbReference>
<dbReference type="RefSeq" id="XP_028541674.1">
    <property type="nucleotide sequence ID" value="XM_028685873.1"/>
</dbReference>
<reference evidence="6" key="1">
    <citation type="submission" date="2017-04" db="EMBL/GenBank/DDBJ databases">
        <title>Plasmodium gonderi genome.</title>
        <authorList>
            <person name="Arisue N."/>
            <person name="Honma H."/>
            <person name="Kawai S."/>
            <person name="Tougan T."/>
            <person name="Tanabe K."/>
            <person name="Horii T."/>
        </authorList>
    </citation>
    <scope>NUCLEOTIDE SEQUENCE [LARGE SCALE GENOMIC DNA]</scope>
    <source>
        <strain evidence="6">ATCC 30045</strain>
    </source>
</reference>
<evidence type="ECO:0000256" key="2">
    <source>
        <dbReference type="ARBA" id="ARBA00023186"/>
    </source>
</evidence>
<dbReference type="GO" id="GO:0007023">
    <property type="term" value="P:post-chaperonin tubulin folding pathway"/>
    <property type="evidence" value="ECO:0007669"/>
    <property type="project" value="UniProtKB-UniRule"/>
</dbReference>
<protein>
    <recommendedName>
        <fullName evidence="3">Tubulin-specific chaperone A</fullName>
    </recommendedName>
</protein>
<keyword evidence="6" id="KW-1185">Reference proteome</keyword>
<keyword evidence="3" id="KW-0206">Cytoskeleton</keyword>
<evidence type="ECO:0000256" key="3">
    <source>
        <dbReference type="RuleBase" id="RU364030"/>
    </source>
</evidence>
<comment type="subunit">
    <text evidence="3">Supercomplex made of cofactors A to E. Cofactors A and D function by capturing and stabilizing tubulin in a quasi-native conformation. Cofactor E binds to the cofactor D-tubulin complex; interaction with cofactor C then causes the release of tubulin polypeptides that are committed to the native state.</text>
</comment>
<evidence type="ECO:0000256" key="1">
    <source>
        <dbReference type="ARBA" id="ARBA00006806"/>
    </source>
</evidence>
<keyword evidence="4" id="KW-0175">Coiled coil</keyword>
<keyword evidence="2 3" id="KW-0143">Chaperone</keyword>
<proteinExistence type="inferred from homology"/>
<dbReference type="GO" id="GO:0048487">
    <property type="term" value="F:beta-tubulin binding"/>
    <property type="evidence" value="ECO:0007669"/>
    <property type="project" value="InterPro"/>
</dbReference>
<dbReference type="PANTHER" id="PTHR21500:SF0">
    <property type="entry name" value="TUBULIN-SPECIFIC CHAPERONE A"/>
    <property type="match status" value="1"/>
</dbReference>
<dbReference type="GO" id="GO:0005829">
    <property type="term" value="C:cytosol"/>
    <property type="evidence" value="ECO:0007669"/>
    <property type="project" value="TreeGrafter"/>
</dbReference>
<gene>
    <name evidence="5" type="ORF">PGO_020550</name>
</gene>
<dbReference type="InterPro" id="IPR036126">
    <property type="entry name" value="TBCA_sf"/>
</dbReference>
<dbReference type="AlphaFoldDB" id="A0A1Y1JCJ7"/>
<evidence type="ECO:0000313" key="6">
    <source>
        <dbReference type="Proteomes" id="UP000195521"/>
    </source>
</evidence>
<organism evidence="5 6">
    <name type="scientific">Plasmodium gonderi</name>
    <dbReference type="NCBI Taxonomy" id="77519"/>
    <lineage>
        <taxon>Eukaryota</taxon>
        <taxon>Sar</taxon>
        <taxon>Alveolata</taxon>
        <taxon>Apicomplexa</taxon>
        <taxon>Aconoidasida</taxon>
        <taxon>Haemosporida</taxon>
        <taxon>Plasmodiidae</taxon>
        <taxon>Plasmodium</taxon>
        <taxon>Plasmodium (Plasmodium)</taxon>
    </lineage>
</organism>
<dbReference type="Proteomes" id="UP000195521">
    <property type="component" value="Unassembled WGS sequence"/>
</dbReference>
<dbReference type="InterPro" id="IPR004226">
    <property type="entry name" value="TBCA"/>
</dbReference>
<keyword evidence="3" id="KW-0493">Microtubule</keyword>
<dbReference type="OrthoDB" id="296187at2759"/>
<comment type="similarity">
    <text evidence="1 3">Belongs to the TBCA family.</text>
</comment>
<dbReference type="SUPFAM" id="SSF46988">
    <property type="entry name" value="Tubulin chaperone cofactor A"/>
    <property type="match status" value="1"/>
</dbReference>